<dbReference type="PANTHER" id="PTHR34773:SF1">
    <property type="entry name" value="FLAGELLAR SECRETION CHAPERONE FLIS"/>
    <property type="match status" value="1"/>
</dbReference>
<keyword evidence="5" id="KW-0143">Chaperone</keyword>
<evidence type="ECO:0000256" key="4">
    <source>
        <dbReference type="ARBA" id="ARBA00022795"/>
    </source>
</evidence>
<dbReference type="GO" id="GO:0044780">
    <property type="term" value="P:bacterial-type flagellum assembly"/>
    <property type="evidence" value="ECO:0007669"/>
    <property type="project" value="InterPro"/>
</dbReference>
<accession>A0A2S5THT8</accession>
<dbReference type="Pfam" id="PF02561">
    <property type="entry name" value="FliS"/>
    <property type="match status" value="1"/>
</dbReference>
<comment type="subcellular location">
    <subcellularLocation>
        <location evidence="1 6">Cytoplasm</location>
        <location evidence="1 6">Cytosol</location>
    </subcellularLocation>
</comment>
<keyword evidence="7" id="KW-0966">Cell projection</keyword>
<organism evidence="7 8">
    <name type="scientific">Solimonas fluminis</name>
    <dbReference type="NCBI Taxonomy" id="2086571"/>
    <lineage>
        <taxon>Bacteria</taxon>
        <taxon>Pseudomonadati</taxon>
        <taxon>Pseudomonadota</taxon>
        <taxon>Gammaproteobacteria</taxon>
        <taxon>Nevskiales</taxon>
        <taxon>Nevskiaceae</taxon>
        <taxon>Solimonas</taxon>
    </lineage>
</organism>
<dbReference type="CDD" id="cd16098">
    <property type="entry name" value="FliS"/>
    <property type="match status" value="1"/>
</dbReference>
<evidence type="ECO:0000256" key="6">
    <source>
        <dbReference type="PIRNR" id="PIRNR039090"/>
    </source>
</evidence>
<name>A0A2S5THT8_9GAMM</name>
<dbReference type="NCBIfam" id="TIGR00208">
    <property type="entry name" value="fliS"/>
    <property type="match status" value="1"/>
</dbReference>
<evidence type="ECO:0000313" key="8">
    <source>
        <dbReference type="Proteomes" id="UP000238220"/>
    </source>
</evidence>
<dbReference type="GO" id="GO:0071973">
    <property type="term" value="P:bacterial-type flagellum-dependent cell motility"/>
    <property type="evidence" value="ECO:0007669"/>
    <property type="project" value="TreeGrafter"/>
</dbReference>
<evidence type="ECO:0000256" key="5">
    <source>
        <dbReference type="ARBA" id="ARBA00023186"/>
    </source>
</evidence>
<dbReference type="InterPro" id="IPR036584">
    <property type="entry name" value="FliS_sf"/>
</dbReference>
<gene>
    <name evidence="7" type="primary">fliS</name>
    <name evidence="7" type="ORF">C3942_07090</name>
</gene>
<dbReference type="RefSeq" id="WP_104229680.1">
    <property type="nucleotide sequence ID" value="NZ_PSNW01000003.1"/>
</dbReference>
<keyword evidence="8" id="KW-1185">Reference proteome</keyword>
<dbReference type="AlphaFoldDB" id="A0A2S5THT8"/>
<dbReference type="Gene3D" id="1.20.120.340">
    <property type="entry name" value="Flagellar protein FliS"/>
    <property type="match status" value="1"/>
</dbReference>
<evidence type="ECO:0000256" key="3">
    <source>
        <dbReference type="ARBA" id="ARBA00022490"/>
    </source>
</evidence>
<evidence type="ECO:0000313" key="7">
    <source>
        <dbReference type="EMBL" id="PPE74522.1"/>
    </source>
</evidence>
<keyword evidence="4 6" id="KW-1005">Bacterial flagellum biogenesis</keyword>
<dbReference type="SUPFAM" id="SSF101116">
    <property type="entry name" value="Flagellar export chaperone FliS"/>
    <property type="match status" value="1"/>
</dbReference>
<evidence type="ECO:0000256" key="2">
    <source>
        <dbReference type="ARBA" id="ARBA00008787"/>
    </source>
</evidence>
<dbReference type="PIRSF" id="PIRSF039090">
    <property type="entry name" value="Flis"/>
    <property type="match status" value="1"/>
</dbReference>
<keyword evidence="3 6" id="KW-0963">Cytoplasm</keyword>
<comment type="caution">
    <text evidence="7">The sequence shown here is derived from an EMBL/GenBank/DDBJ whole genome shotgun (WGS) entry which is preliminary data.</text>
</comment>
<keyword evidence="7" id="KW-0969">Cilium</keyword>
<dbReference type="GO" id="GO:0005829">
    <property type="term" value="C:cytosol"/>
    <property type="evidence" value="ECO:0007669"/>
    <property type="project" value="UniProtKB-SubCell"/>
</dbReference>
<dbReference type="PANTHER" id="PTHR34773">
    <property type="entry name" value="FLAGELLAR SECRETION CHAPERONE FLIS"/>
    <property type="match status" value="1"/>
</dbReference>
<proteinExistence type="inferred from homology"/>
<keyword evidence="7" id="KW-0282">Flagellum</keyword>
<evidence type="ECO:0000256" key="1">
    <source>
        <dbReference type="ARBA" id="ARBA00004514"/>
    </source>
</evidence>
<dbReference type="OrthoDB" id="9792010at2"/>
<dbReference type="Proteomes" id="UP000238220">
    <property type="component" value="Unassembled WGS sequence"/>
</dbReference>
<protein>
    <recommendedName>
        <fullName evidence="6">Flagellar secretion chaperone FliS</fullName>
    </recommendedName>
</protein>
<comment type="similarity">
    <text evidence="2 6">Belongs to the FliS family.</text>
</comment>
<dbReference type="InterPro" id="IPR003713">
    <property type="entry name" value="FliS"/>
</dbReference>
<reference evidence="7 8" key="1">
    <citation type="submission" date="2018-02" db="EMBL/GenBank/DDBJ databases">
        <title>Genome sequencing of Solimonas sp. HR-BB.</title>
        <authorList>
            <person name="Lee Y."/>
            <person name="Jeon C.O."/>
        </authorList>
    </citation>
    <scope>NUCLEOTIDE SEQUENCE [LARGE SCALE GENOMIC DNA]</scope>
    <source>
        <strain evidence="7 8">HR-BB</strain>
    </source>
</reference>
<sequence>MPAPQSGALRQYQNTAVIDAASADIPPQQLIAMLLSGALERLNAARGCILAGDLLRKAPLIASASAIIEHLRLCLDHQAGGEIARNLDALYDYMGRRLLRANLDNDAEGVDEVAGLLRTIKAAWDEVGRPGPRLR</sequence>
<dbReference type="EMBL" id="PSNW01000003">
    <property type="protein sequence ID" value="PPE74522.1"/>
    <property type="molecule type" value="Genomic_DNA"/>
</dbReference>